<evidence type="ECO:0000313" key="3">
    <source>
        <dbReference type="Proteomes" id="UP000001817"/>
    </source>
</evidence>
<reference evidence="2 3" key="1">
    <citation type="journal article" date="2006" name="Proc. Natl. Acad. Sci. U.S.A.">
        <title>Burkholderia xenovorans LB400 harbors a multi-replicon, 9.73-Mbp genome shaped for versatility.</title>
        <authorList>
            <person name="Chain P.S."/>
            <person name="Denef V.J."/>
            <person name="Konstantinidis K.T."/>
            <person name="Vergez L.M."/>
            <person name="Agullo L."/>
            <person name="Reyes V.L."/>
            <person name="Hauser L."/>
            <person name="Cordova M."/>
            <person name="Gomez L."/>
            <person name="Gonzalez M."/>
            <person name="Land M."/>
            <person name="Lao V."/>
            <person name="Larimer F."/>
            <person name="LiPuma J.J."/>
            <person name="Mahenthiralingam E."/>
            <person name="Malfatti S.A."/>
            <person name="Marx C.J."/>
            <person name="Parnell J.J."/>
            <person name="Ramette A."/>
            <person name="Richardson P."/>
            <person name="Seeger M."/>
            <person name="Smith D."/>
            <person name="Spilker T."/>
            <person name="Sul W.J."/>
            <person name="Tsoi T.V."/>
            <person name="Ulrich L.E."/>
            <person name="Zhulin I.B."/>
            <person name="Tiedje J.M."/>
        </authorList>
    </citation>
    <scope>NUCLEOTIDE SEQUENCE [LARGE SCALE GENOMIC DNA]</scope>
    <source>
        <strain evidence="2 3">LB400</strain>
    </source>
</reference>
<evidence type="ECO:0000313" key="2">
    <source>
        <dbReference type="EMBL" id="ABE35875.1"/>
    </source>
</evidence>
<dbReference type="Proteomes" id="UP000001817">
    <property type="component" value="Chromosome 2"/>
</dbReference>
<keyword evidence="3" id="KW-1185">Reference proteome</keyword>
<proteinExistence type="predicted"/>
<dbReference type="STRING" id="266265.Bxe_B0051"/>
<dbReference type="AlphaFoldDB" id="Q13J64"/>
<sequence>MEIIDSMDGRLDYASKCAHHSQTEGRNLPAGEQEKPVVATAKSSSERIALVQTGGYSTAARIQRPYHSPRQAKQPSTGGRATPASMGAPRSRVANPGEKCPP</sequence>
<organism evidence="2 3">
    <name type="scientific">Paraburkholderia xenovorans (strain LB400)</name>
    <dbReference type="NCBI Taxonomy" id="266265"/>
    <lineage>
        <taxon>Bacteria</taxon>
        <taxon>Pseudomonadati</taxon>
        <taxon>Pseudomonadota</taxon>
        <taxon>Betaproteobacteria</taxon>
        <taxon>Burkholderiales</taxon>
        <taxon>Burkholderiaceae</taxon>
        <taxon>Paraburkholderia</taxon>
    </lineage>
</organism>
<feature type="region of interest" description="Disordered" evidence="1">
    <location>
        <begin position="59"/>
        <end position="102"/>
    </location>
</feature>
<feature type="region of interest" description="Disordered" evidence="1">
    <location>
        <begin position="17"/>
        <end position="41"/>
    </location>
</feature>
<protein>
    <submittedName>
        <fullName evidence="2">Uncharacterized protein</fullName>
    </submittedName>
</protein>
<gene>
    <name evidence="2" type="ORF">Bxe_B0051</name>
</gene>
<name>Q13J64_PARXL</name>
<dbReference type="KEGG" id="bxe:Bxe_B0051"/>
<accession>Q13J64</accession>
<dbReference type="EMBL" id="CP000271">
    <property type="protein sequence ID" value="ABE35875.1"/>
    <property type="molecule type" value="Genomic_DNA"/>
</dbReference>
<evidence type="ECO:0000256" key="1">
    <source>
        <dbReference type="SAM" id="MobiDB-lite"/>
    </source>
</evidence>